<dbReference type="PANTHER" id="PTHR35788">
    <property type="entry name" value="EXPORTED PROTEIN-RELATED"/>
    <property type="match status" value="1"/>
</dbReference>
<comment type="caution">
    <text evidence="4">The sequence shown here is derived from an EMBL/GenBank/DDBJ whole genome shotgun (WGS) entry which is preliminary data.</text>
</comment>
<name>A0ABS8DLM9_9FIRM</name>
<keyword evidence="5" id="KW-1185">Reference proteome</keyword>
<dbReference type="SMART" id="SM01208">
    <property type="entry name" value="G5"/>
    <property type="match status" value="1"/>
</dbReference>
<evidence type="ECO:0000256" key="1">
    <source>
        <dbReference type="ARBA" id="ARBA00022729"/>
    </source>
</evidence>
<dbReference type="Proteomes" id="UP001299546">
    <property type="component" value="Unassembled WGS sequence"/>
</dbReference>
<dbReference type="Gene3D" id="2.20.230.10">
    <property type="entry name" value="Resuscitation-promoting factor rpfb"/>
    <property type="match status" value="1"/>
</dbReference>
<evidence type="ECO:0000259" key="3">
    <source>
        <dbReference type="PROSITE" id="PS51109"/>
    </source>
</evidence>
<dbReference type="EMBL" id="JAJCIS010000016">
    <property type="protein sequence ID" value="MCB7388922.1"/>
    <property type="molecule type" value="Genomic_DNA"/>
</dbReference>
<reference evidence="4 5" key="1">
    <citation type="submission" date="2021-10" db="EMBL/GenBank/DDBJ databases">
        <title>Collection of gut derived symbiotic bacterial strains cultured from healthy donors.</title>
        <authorList>
            <person name="Lin H."/>
            <person name="Littmann E."/>
            <person name="Kohout C."/>
            <person name="Pamer E.G."/>
        </authorList>
    </citation>
    <scope>NUCLEOTIDE SEQUENCE [LARGE SCALE GENOMIC DNA]</scope>
    <source>
        <strain evidence="4 5">DFI.1.165</strain>
    </source>
</reference>
<dbReference type="InterPro" id="IPR052913">
    <property type="entry name" value="Glycopeptide_resist_protein"/>
</dbReference>
<sequence length="507" mass="55840">MPKQNKKKRIGSRRVQRRKRQRIAFLSGLCLAAVLIIFAISYGILYKYVHKVKDGTIASHIFIGETEVSGMTSKKALSAVEAKLSEYEALTLTMKVGDETAEATLGELGISAKDVDKLVEEAVAYGKKGSVWKRYHALRQLKDGKKVIKPVFTLDQEAATAIVDERAKSLEKGAVNASVSYQNGSFVITDEENGRTIDTEAALKTIAKYLNEKWDYKNAVVTLKEVEEEAAIKRTDLESIQEELGSYSTEAGSGNRVTNLQRAAELLNGTVIMPGEEFSVEQATLPYSEENGYVDGGAYENGEVVQSIAGGICQVSTTLYNAVLYAELEVTERSPHSIIVTYVDPSRDAAIAEGIKDFKFKNNYDTPILIEGYIDSNNQLGFYIYGKDTRPEGHSVEYESETLEKMEYTKKFVEDTESSLGTLNNEGTAINGRTARLWKIVYENGEEVSRDVINNSTYKPTEMRIKVGTATDNAEAANLVKTAIASQDEAAINEAIAQAKALINESQ</sequence>
<dbReference type="PROSITE" id="PS51109">
    <property type="entry name" value="G5"/>
    <property type="match status" value="1"/>
</dbReference>
<accession>A0ABS8DLM9</accession>
<feature type="domain" description="G5" evidence="3">
    <location>
        <begin position="392"/>
        <end position="471"/>
    </location>
</feature>
<dbReference type="Pfam" id="PF12229">
    <property type="entry name" value="PG_binding_4"/>
    <property type="match status" value="1"/>
</dbReference>
<dbReference type="PANTHER" id="PTHR35788:SF1">
    <property type="entry name" value="EXPORTED PROTEIN"/>
    <property type="match status" value="1"/>
</dbReference>
<organism evidence="4 5">
    <name type="scientific">Bariatricus massiliensis</name>
    <dbReference type="NCBI Taxonomy" id="1745713"/>
    <lineage>
        <taxon>Bacteria</taxon>
        <taxon>Bacillati</taxon>
        <taxon>Bacillota</taxon>
        <taxon>Clostridia</taxon>
        <taxon>Lachnospirales</taxon>
        <taxon>Lachnospiraceae</taxon>
        <taxon>Bariatricus</taxon>
    </lineage>
</organism>
<keyword evidence="2" id="KW-0812">Transmembrane</keyword>
<evidence type="ECO:0000313" key="4">
    <source>
        <dbReference type="EMBL" id="MCB7388922.1"/>
    </source>
</evidence>
<dbReference type="InterPro" id="IPR007391">
    <property type="entry name" value="Vancomycin_resist_VanW"/>
</dbReference>
<keyword evidence="2" id="KW-1133">Transmembrane helix</keyword>
<dbReference type="InterPro" id="IPR011098">
    <property type="entry name" value="G5_dom"/>
</dbReference>
<dbReference type="Pfam" id="PF04294">
    <property type="entry name" value="VanW"/>
    <property type="match status" value="1"/>
</dbReference>
<evidence type="ECO:0000256" key="2">
    <source>
        <dbReference type="SAM" id="Phobius"/>
    </source>
</evidence>
<feature type="transmembrane region" description="Helical" evidence="2">
    <location>
        <begin position="23"/>
        <end position="45"/>
    </location>
</feature>
<evidence type="ECO:0000313" key="5">
    <source>
        <dbReference type="Proteomes" id="UP001299546"/>
    </source>
</evidence>
<protein>
    <submittedName>
        <fullName evidence="4">VanW family protein</fullName>
    </submittedName>
</protein>
<dbReference type="RefSeq" id="WP_066733446.1">
    <property type="nucleotide sequence ID" value="NZ_JAJCIQ010000016.1"/>
</dbReference>
<keyword evidence="2" id="KW-0472">Membrane</keyword>
<proteinExistence type="predicted"/>
<dbReference type="Pfam" id="PF07501">
    <property type="entry name" value="G5"/>
    <property type="match status" value="1"/>
</dbReference>
<dbReference type="InterPro" id="IPR022029">
    <property type="entry name" value="YoaR-like_PG-bd"/>
</dbReference>
<keyword evidence="1" id="KW-0732">Signal</keyword>
<gene>
    <name evidence="4" type="ORF">LIZ65_16660</name>
</gene>